<dbReference type="InterPro" id="IPR046960">
    <property type="entry name" value="PPR_At4g14850-like_plant"/>
</dbReference>
<dbReference type="EMBL" id="LFYR01000073">
    <property type="protein sequence ID" value="KMZ76171.1"/>
    <property type="molecule type" value="Genomic_DNA"/>
</dbReference>
<feature type="chain" id="PRO_5005528149" description="Pentatricopeptide repeat-containing protein" evidence="1">
    <location>
        <begin position="20"/>
        <end position="115"/>
    </location>
</feature>
<dbReference type="GO" id="GO:0003723">
    <property type="term" value="F:RNA binding"/>
    <property type="evidence" value="ECO:0007669"/>
    <property type="project" value="InterPro"/>
</dbReference>
<comment type="caution">
    <text evidence="2">The sequence shown here is derived from an EMBL/GenBank/DDBJ whole genome shotgun (WGS) entry which is preliminary data.</text>
</comment>
<evidence type="ECO:0000256" key="1">
    <source>
        <dbReference type="SAM" id="SignalP"/>
    </source>
</evidence>
<protein>
    <recommendedName>
        <fullName evidence="4">Pentatricopeptide repeat-containing protein</fullName>
    </recommendedName>
</protein>
<sequence>MLILCASSGLFMMGKVLHAHIVCAGLNFDPDTALHVKNVLVTIYSKCGKINSAWKDFDNIGSKDVVSWNAMLSRYNGFGDEALKLFTIMRIEGIKPSDFIFLSVIFACAGLGAIR</sequence>
<dbReference type="Gene3D" id="1.25.40.10">
    <property type="entry name" value="Tetratricopeptide repeat domain"/>
    <property type="match status" value="1"/>
</dbReference>
<dbReference type="InterPro" id="IPR011990">
    <property type="entry name" value="TPR-like_helical_dom_sf"/>
</dbReference>
<accession>A0A0K9Q4I0</accession>
<evidence type="ECO:0008006" key="4">
    <source>
        <dbReference type="Google" id="ProtNLM"/>
    </source>
</evidence>
<evidence type="ECO:0000313" key="2">
    <source>
        <dbReference type="EMBL" id="KMZ76171.1"/>
    </source>
</evidence>
<dbReference type="OrthoDB" id="787058at2759"/>
<keyword evidence="1" id="KW-0732">Signal</keyword>
<organism evidence="2 3">
    <name type="scientific">Zostera marina</name>
    <name type="common">Eelgrass</name>
    <dbReference type="NCBI Taxonomy" id="29655"/>
    <lineage>
        <taxon>Eukaryota</taxon>
        <taxon>Viridiplantae</taxon>
        <taxon>Streptophyta</taxon>
        <taxon>Embryophyta</taxon>
        <taxon>Tracheophyta</taxon>
        <taxon>Spermatophyta</taxon>
        <taxon>Magnoliopsida</taxon>
        <taxon>Liliopsida</taxon>
        <taxon>Zosteraceae</taxon>
        <taxon>Zostera</taxon>
    </lineage>
</organism>
<feature type="signal peptide" evidence="1">
    <location>
        <begin position="1"/>
        <end position="19"/>
    </location>
</feature>
<dbReference type="PANTHER" id="PTHR47926:SF347">
    <property type="entry name" value="PENTATRICOPEPTIDE REPEAT-CONTAINING PROTEIN"/>
    <property type="match status" value="1"/>
</dbReference>
<dbReference type="AlphaFoldDB" id="A0A0K9Q4I0"/>
<name>A0A0K9Q4I0_ZOSMR</name>
<proteinExistence type="predicted"/>
<gene>
    <name evidence="2" type="ORF">ZOSMA_1063G00010</name>
</gene>
<evidence type="ECO:0000313" key="3">
    <source>
        <dbReference type="Proteomes" id="UP000036987"/>
    </source>
</evidence>
<dbReference type="GO" id="GO:0009451">
    <property type="term" value="P:RNA modification"/>
    <property type="evidence" value="ECO:0007669"/>
    <property type="project" value="InterPro"/>
</dbReference>
<keyword evidence="3" id="KW-1185">Reference proteome</keyword>
<reference evidence="3" key="1">
    <citation type="journal article" date="2016" name="Nature">
        <title>The genome of the seagrass Zostera marina reveals angiosperm adaptation to the sea.</title>
        <authorList>
            <person name="Olsen J.L."/>
            <person name="Rouze P."/>
            <person name="Verhelst B."/>
            <person name="Lin Y.-C."/>
            <person name="Bayer T."/>
            <person name="Collen J."/>
            <person name="Dattolo E."/>
            <person name="De Paoli E."/>
            <person name="Dittami S."/>
            <person name="Maumus F."/>
            <person name="Michel G."/>
            <person name="Kersting A."/>
            <person name="Lauritano C."/>
            <person name="Lohaus R."/>
            <person name="Toepel M."/>
            <person name="Tonon T."/>
            <person name="Vanneste K."/>
            <person name="Amirebrahimi M."/>
            <person name="Brakel J."/>
            <person name="Bostroem C."/>
            <person name="Chovatia M."/>
            <person name="Grimwood J."/>
            <person name="Jenkins J.W."/>
            <person name="Jueterbock A."/>
            <person name="Mraz A."/>
            <person name="Stam W.T."/>
            <person name="Tice H."/>
            <person name="Bornberg-Bauer E."/>
            <person name="Green P.J."/>
            <person name="Pearson G.A."/>
            <person name="Procaccini G."/>
            <person name="Duarte C.M."/>
            <person name="Schmutz J."/>
            <person name="Reusch T.B.H."/>
            <person name="Van de Peer Y."/>
        </authorList>
    </citation>
    <scope>NUCLEOTIDE SEQUENCE [LARGE SCALE GENOMIC DNA]</scope>
    <source>
        <strain evidence="3">cv. Finnish</strain>
    </source>
</reference>
<dbReference type="OMA" id="RVLPEMC"/>
<dbReference type="PANTHER" id="PTHR47926">
    <property type="entry name" value="PENTATRICOPEPTIDE REPEAT-CONTAINING PROTEIN"/>
    <property type="match status" value="1"/>
</dbReference>
<dbReference type="Proteomes" id="UP000036987">
    <property type="component" value="Unassembled WGS sequence"/>
</dbReference>